<dbReference type="GO" id="GO:0005524">
    <property type="term" value="F:ATP binding"/>
    <property type="evidence" value="ECO:0007669"/>
    <property type="project" value="UniProtKB-KW"/>
</dbReference>
<dbReference type="InterPro" id="IPR003439">
    <property type="entry name" value="ABC_transporter-like_ATP-bd"/>
</dbReference>
<dbReference type="NCBIfam" id="NF007739">
    <property type="entry name" value="PRK10419.1"/>
    <property type="match status" value="2"/>
</dbReference>
<evidence type="ECO:0000259" key="6">
    <source>
        <dbReference type="PROSITE" id="PS50893"/>
    </source>
</evidence>
<evidence type="ECO:0000313" key="8">
    <source>
        <dbReference type="Proteomes" id="UP001429580"/>
    </source>
</evidence>
<evidence type="ECO:0000256" key="3">
    <source>
        <dbReference type="ARBA" id="ARBA00022448"/>
    </source>
</evidence>
<dbReference type="InterPro" id="IPR003593">
    <property type="entry name" value="AAA+_ATPase"/>
</dbReference>
<comment type="similarity">
    <text evidence="2">Belongs to the ABC transporter superfamily.</text>
</comment>
<proteinExistence type="inferred from homology"/>
<dbReference type="PANTHER" id="PTHR43776">
    <property type="entry name" value="TRANSPORT ATP-BINDING PROTEIN"/>
    <property type="match status" value="1"/>
</dbReference>
<comment type="subcellular location">
    <subcellularLocation>
        <location evidence="1">Cell inner membrane</location>
        <topology evidence="1">Peripheral membrane protein</topology>
    </subcellularLocation>
</comment>
<dbReference type="RefSeq" id="WP_246225413.1">
    <property type="nucleotide sequence ID" value="NZ_JAASQI010000010.1"/>
</dbReference>
<feature type="domain" description="ABC transporter" evidence="6">
    <location>
        <begin position="311"/>
        <end position="553"/>
    </location>
</feature>
<dbReference type="InterPro" id="IPR013563">
    <property type="entry name" value="Oligopep_ABC_C"/>
</dbReference>
<reference evidence="7 8" key="1">
    <citation type="submission" date="2020-03" db="EMBL/GenBank/DDBJ databases">
        <title>Genomic Encyclopedia of Type Strains, Phase IV (KMG-IV): sequencing the most valuable type-strain genomes for metagenomic binning, comparative biology and taxonomic classification.</title>
        <authorList>
            <person name="Goeker M."/>
        </authorList>
    </citation>
    <scope>NUCLEOTIDE SEQUENCE [LARGE SCALE GENOMIC DNA]</scope>
    <source>
        <strain evidence="7 8">DSM 103870</strain>
    </source>
</reference>
<dbReference type="CDD" id="cd03257">
    <property type="entry name" value="ABC_NikE_OppD_transporters"/>
    <property type="match status" value="2"/>
</dbReference>
<dbReference type="Pfam" id="PF00005">
    <property type="entry name" value="ABC_tran"/>
    <property type="match status" value="2"/>
</dbReference>
<name>A0ABX0V3E9_9HYPH</name>
<evidence type="ECO:0000256" key="4">
    <source>
        <dbReference type="ARBA" id="ARBA00022741"/>
    </source>
</evidence>
<organism evidence="7 8">
    <name type="scientific">Pseudochelatococcus lubricantis</name>
    <dbReference type="NCBI Taxonomy" id="1538102"/>
    <lineage>
        <taxon>Bacteria</taxon>
        <taxon>Pseudomonadati</taxon>
        <taxon>Pseudomonadota</taxon>
        <taxon>Alphaproteobacteria</taxon>
        <taxon>Hyphomicrobiales</taxon>
        <taxon>Chelatococcaceae</taxon>
        <taxon>Pseudochelatococcus</taxon>
    </lineage>
</organism>
<gene>
    <name evidence="7" type="ORF">FHS82_003539</name>
</gene>
<dbReference type="EMBL" id="JAASQI010000010">
    <property type="protein sequence ID" value="NIJ59678.1"/>
    <property type="molecule type" value="Genomic_DNA"/>
</dbReference>
<dbReference type="Proteomes" id="UP001429580">
    <property type="component" value="Unassembled WGS sequence"/>
</dbReference>
<dbReference type="NCBIfam" id="NF008453">
    <property type="entry name" value="PRK11308.1"/>
    <property type="match status" value="2"/>
</dbReference>
<dbReference type="InterPro" id="IPR027417">
    <property type="entry name" value="P-loop_NTPase"/>
</dbReference>
<dbReference type="Pfam" id="PF08352">
    <property type="entry name" value="oligo_HPY"/>
    <property type="match status" value="2"/>
</dbReference>
<dbReference type="PROSITE" id="PS00211">
    <property type="entry name" value="ABC_TRANSPORTER_1"/>
    <property type="match status" value="2"/>
</dbReference>
<dbReference type="Gene3D" id="3.40.50.300">
    <property type="entry name" value="P-loop containing nucleotide triphosphate hydrolases"/>
    <property type="match status" value="2"/>
</dbReference>
<dbReference type="InterPro" id="IPR050319">
    <property type="entry name" value="ABC_transp_ATP-bind"/>
</dbReference>
<accession>A0ABX0V3E9</accession>
<keyword evidence="5 7" id="KW-0067">ATP-binding</keyword>
<dbReference type="SUPFAM" id="SSF52540">
    <property type="entry name" value="P-loop containing nucleoside triphosphate hydrolases"/>
    <property type="match status" value="2"/>
</dbReference>
<dbReference type="SMART" id="SM00382">
    <property type="entry name" value="AAA"/>
    <property type="match status" value="2"/>
</dbReference>
<keyword evidence="4" id="KW-0547">Nucleotide-binding</keyword>
<feature type="domain" description="ABC transporter" evidence="6">
    <location>
        <begin position="22"/>
        <end position="271"/>
    </location>
</feature>
<keyword evidence="3" id="KW-0813">Transport</keyword>
<dbReference type="PANTHER" id="PTHR43776:SF7">
    <property type="entry name" value="D,D-DIPEPTIDE TRANSPORT ATP-BINDING PROTEIN DDPF-RELATED"/>
    <property type="match status" value="1"/>
</dbReference>
<evidence type="ECO:0000256" key="2">
    <source>
        <dbReference type="ARBA" id="ARBA00005417"/>
    </source>
</evidence>
<dbReference type="InterPro" id="IPR017871">
    <property type="entry name" value="ABC_transporter-like_CS"/>
</dbReference>
<dbReference type="PROSITE" id="PS50893">
    <property type="entry name" value="ABC_TRANSPORTER_2"/>
    <property type="match status" value="2"/>
</dbReference>
<evidence type="ECO:0000256" key="5">
    <source>
        <dbReference type="ARBA" id="ARBA00022840"/>
    </source>
</evidence>
<keyword evidence="8" id="KW-1185">Reference proteome</keyword>
<sequence length="570" mass="61871">MTARDPLLHRAATATATPLLTVERLRVGFGRDPAAAGAVVKGISFALEPGRCLAIVGESGSGKSVTARSLVGLTGRNATVQAERLAFSGRDLTRYGERDWQRLRGRDIGFVLQDALVSLDQLRPVGDEVGEGLRIHRVIRSREEQETRVVELLRLVGVPEPEVKARQLPHELSGGQRQRALIASALALDPALLIADEPTTALDVTVQAQILDLLEATKNRGKALILISHDLSVVSRMADEVIVMRHGEVVEQAPVATLFSAPRHEYTRRLLDAIPAAHTRGTRLAPASAPRLTADAAHWRRRGGDTPGPVLEGRDLVKRFRGPDGQWRTVVRGVNFSLAQGETLGIVGESGSGKSTTARLALALDRPDEGTVRLLGRDWSALDEAGRRPLRREISVVYQDPLSSFDPRWTVERIVGDALAGGAAGFGRDAQIDELLELVGLGKAHRRRRPLELSGGQRQRVAIARAMAPRPRIIVCDEPVSALDVSIQAQILDLLGDLKAALGVSYLFISHDLGVIRHLSDRVLVMRNGEVVEEGTADAIFDAPQQDYTRELVSAVLHDRLPRIKGTSHG</sequence>
<evidence type="ECO:0000256" key="1">
    <source>
        <dbReference type="ARBA" id="ARBA00004417"/>
    </source>
</evidence>
<evidence type="ECO:0000313" key="7">
    <source>
        <dbReference type="EMBL" id="NIJ59678.1"/>
    </source>
</evidence>
<protein>
    <submittedName>
        <fullName evidence="7">Peptide/nickel transport system ATP-binding protein</fullName>
    </submittedName>
</protein>
<comment type="caution">
    <text evidence="7">The sequence shown here is derived from an EMBL/GenBank/DDBJ whole genome shotgun (WGS) entry which is preliminary data.</text>
</comment>